<dbReference type="InterPro" id="IPR050199">
    <property type="entry name" value="IgHV"/>
</dbReference>
<evidence type="ECO:0000313" key="6">
    <source>
        <dbReference type="Proteomes" id="UP000050525"/>
    </source>
</evidence>
<dbReference type="PROSITE" id="PS50835">
    <property type="entry name" value="IG_LIKE"/>
    <property type="match status" value="1"/>
</dbReference>
<dbReference type="Pfam" id="PF07686">
    <property type="entry name" value="V-set"/>
    <property type="match status" value="1"/>
</dbReference>
<dbReference type="SUPFAM" id="SSF48726">
    <property type="entry name" value="Immunoglobulin"/>
    <property type="match status" value="1"/>
</dbReference>
<evidence type="ECO:0000256" key="1">
    <source>
        <dbReference type="ARBA" id="ARBA00022859"/>
    </source>
</evidence>
<dbReference type="GO" id="GO:0005576">
    <property type="term" value="C:extracellular region"/>
    <property type="evidence" value="ECO:0007669"/>
    <property type="project" value="UniProtKB-ARBA"/>
</dbReference>
<dbReference type="InterPro" id="IPR013783">
    <property type="entry name" value="Ig-like_fold"/>
</dbReference>
<evidence type="ECO:0000259" key="4">
    <source>
        <dbReference type="PROSITE" id="PS50835"/>
    </source>
</evidence>
<dbReference type="Gene3D" id="2.60.40.10">
    <property type="entry name" value="Immunoglobulins"/>
    <property type="match status" value="1"/>
</dbReference>
<organism evidence="5 6">
    <name type="scientific">Alligator mississippiensis</name>
    <name type="common">American alligator</name>
    <dbReference type="NCBI Taxonomy" id="8496"/>
    <lineage>
        <taxon>Eukaryota</taxon>
        <taxon>Metazoa</taxon>
        <taxon>Chordata</taxon>
        <taxon>Craniata</taxon>
        <taxon>Vertebrata</taxon>
        <taxon>Euteleostomi</taxon>
        <taxon>Archelosauria</taxon>
        <taxon>Archosauria</taxon>
        <taxon>Crocodylia</taxon>
        <taxon>Alligatoridae</taxon>
        <taxon>Alligatorinae</taxon>
        <taxon>Alligator</taxon>
    </lineage>
</organism>
<dbReference type="Proteomes" id="UP000050525">
    <property type="component" value="Unassembled WGS sequence"/>
</dbReference>
<evidence type="ECO:0000313" key="5">
    <source>
        <dbReference type="EMBL" id="KYO48205.1"/>
    </source>
</evidence>
<proteinExistence type="predicted"/>
<keyword evidence="6" id="KW-1185">Reference proteome</keyword>
<protein>
    <recommendedName>
        <fullName evidence="4">Ig-like domain-containing protein</fullName>
    </recommendedName>
</protein>
<gene>
    <name evidence="5" type="ORF">Y1Q_0010584</name>
</gene>
<dbReference type="GO" id="GO:0019814">
    <property type="term" value="C:immunoglobulin complex"/>
    <property type="evidence" value="ECO:0007669"/>
    <property type="project" value="UniProtKB-KW"/>
</dbReference>
<dbReference type="EMBL" id="AKHW03000242">
    <property type="protein sequence ID" value="KYO48205.1"/>
    <property type="molecule type" value="Genomic_DNA"/>
</dbReference>
<evidence type="ECO:0000256" key="3">
    <source>
        <dbReference type="ARBA" id="ARBA00043265"/>
    </source>
</evidence>
<keyword evidence="1" id="KW-0391">Immunity</keyword>
<dbReference type="SMART" id="SM00406">
    <property type="entry name" value="IGv"/>
    <property type="match status" value="1"/>
</dbReference>
<reference evidence="5 6" key="1">
    <citation type="journal article" date="2012" name="Genome Biol.">
        <title>Sequencing three crocodilian genomes to illuminate the evolution of archosaurs and amniotes.</title>
        <authorList>
            <person name="St John J.A."/>
            <person name="Braun E.L."/>
            <person name="Isberg S.R."/>
            <person name="Miles L.G."/>
            <person name="Chong A.Y."/>
            <person name="Gongora J."/>
            <person name="Dalzell P."/>
            <person name="Moran C."/>
            <person name="Bed'hom B."/>
            <person name="Abzhanov A."/>
            <person name="Burgess S.C."/>
            <person name="Cooksey A.M."/>
            <person name="Castoe T.A."/>
            <person name="Crawford N.G."/>
            <person name="Densmore L.D."/>
            <person name="Drew J.C."/>
            <person name="Edwards S.V."/>
            <person name="Faircloth B.C."/>
            <person name="Fujita M.K."/>
            <person name="Greenwold M.J."/>
            <person name="Hoffmann F.G."/>
            <person name="Howard J.M."/>
            <person name="Iguchi T."/>
            <person name="Janes D.E."/>
            <person name="Khan S.Y."/>
            <person name="Kohno S."/>
            <person name="de Koning A.J."/>
            <person name="Lance S.L."/>
            <person name="McCarthy F.M."/>
            <person name="McCormack J.E."/>
            <person name="Merchant M.E."/>
            <person name="Peterson D.G."/>
            <person name="Pollock D.D."/>
            <person name="Pourmand N."/>
            <person name="Raney B.J."/>
            <person name="Roessler K.A."/>
            <person name="Sanford J.R."/>
            <person name="Sawyer R.H."/>
            <person name="Schmidt C.J."/>
            <person name="Triplett E.W."/>
            <person name="Tuberville T.D."/>
            <person name="Venegas-Anaya M."/>
            <person name="Howard J.T."/>
            <person name="Jarvis E.D."/>
            <person name="Guillette L.J.Jr."/>
            <person name="Glenn T.C."/>
            <person name="Green R.E."/>
            <person name="Ray D.A."/>
        </authorList>
    </citation>
    <scope>NUCLEOTIDE SEQUENCE [LARGE SCALE GENOMIC DNA]</scope>
    <source>
        <strain evidence="5">KSC_2009_1</strain>
    </source>
</reference>
<keyword evidence="2" id="KW-1064">Adaptive immunity</keyword>
<accession>A0A151PHF2</accession>
<dbReference type="AlphaFoldDB" id="A0A151PHF2"/>
<feature type="domain" description="Ig-like" evidence="4">
    <location>
        <begin position="12"/>
        <end position="117"/>
    </location>
</feature>
<sequence length="117" mass="13418">MSSKACGCDEFPGDCTAARSAVLVRQDALDKTVREGEEVTFSCSLEGEDMSNYWMYWYRKGEQGTLTWIFRQGGYYGDGFQGRFEGEVKSFENRFTLRLLQAARADRAVYYCATRPR</sequence>
<dbReference type="InterPro" id="IPR036179">
    <property type="entry name" value="Ig-like_dom_sf"/>
</dbReference>
<keyword evidence="3" id="KW-1280">Immunoglobulin</keyword>
<dbReference type="PANTHER" id="PTHR23266">
    <property type="entry name" value="IMMUNOGLOBULIN HEAVY CHAIN"/>
    <property type="match status" value="1"/>
</dbReference>
<evidence type="ECO:0000256" key="2">
    <source>
        <dbReference type="ARBA" id="ARBA00023130"/>
    </source>
</evidence>
<dbReference type="GO" id="GO:0002250">
    <property type="term" value="P:adaptive immune response"/>
    <property type="evidence" value="ECO:0007669"/>
    <property type="project" value="UniProtKB-KW"/>
</dbReference>
<dbReference type="InterPro" id="IPR007110">
    <property type="entry name" value="Ig-like_dom"/>
</dbReference>
<name>A0A151PHF2_ALLMI</name>
<dbReference type="InterPro" id="IPR013106">
    <property type="entry name" value="Ig_V-set"/>
</dbReference>
<comment type="caution">
    <text evidence="5">The sequence shown here is derived from an EMBL/GenBank/DDBJ whole genome shotgun (WGS) entry which is preliminary data.</text>
</comment>